<evidence type="ECO:0000256" key="3">
    <source>
        <dbReference type="RuleBase" id="RU000363"/>
    </source>
</evidence>
<evidence type="ECO:0000256" key="1">
    <source>
        <dbReference type="ARBA" id="ARBA00006484"/>
    </source>
</evidence>
<evidence type="ECO:0000313" key="5">
    <source>
        <dbReference type="EMBL" id="TFD67742.1"/>
    </source>
</evidence>
<dbReference type="Pfam" id="PF00106">
    <property type="entry name" value="adh_short"/>
    <property type="match status" value="1"/>
</dbReference>
<organism evidence="5 6">
    <name type="scientific">Cryobacterium ruanii</name>
    <dbReference type="NCBI Taxonomy" id="1259197"/>
    <lineage>
        <taxon>Bacteria</taxon>
        <taxon>Bacillati</taxon>
        <taxon>Actinomycetota</taxon>
        <taxon>Actinomycetes</taxon>
        <taxon>Micrococcales</taxon>
        <taxon>Microbacteriaceae</taxon>
        <taxon>Cryobacterium</taxon>
    </lineage>
</organism>
<dbReference type="Gene3D" id="3.40.50.720">
    <property type="entry name" value="NAD(P)-binding Rossmann-like Domain"/>
    <property type="match status" value="1"/>
</dbReference>
<dbReference type="RefSeq" id="WP_134554432.1">
    <property type="nucleotide sequence ID" value="NZ_SOHK01000007.1"/>
</dbReference>
<sequence length="256" mass="26082">MNTVATGQGLLTGKVAVVTGAASGIGAGIALAFAREGAHLAVVDLCGEADAKLVLDELEAMGATAQFFRTDVGVAEAVSELAGAVTSSLGPVDVLVNCAGVFTQALVENMTVDEWDFVMGVNLRGTFLCTRAFLGGMLERGDGRIINIASQLGQIGGAEVAHYSASKAGVIGFTKALAREVSSRGVLVNAIAPGPINTPLLDSETEEWRTAKLAELPIGRFGEVNEVTPTAVLLASAGGSYYVGQTLGPNGGDVML</sequence>
<dbReference type="PRINTS" id="PR00080">
    <property type="entry name" value="SDRFAMILY"/>
</dbReference>
<dbReference type="PROSITE" id="PS00061">
    <property type="entry name" value="ADH_SHORT"/>
    <property type="match status" value="1"/>
</dbReference>
<dbReference type="EMBL" id="SOHK01000007">
    <property type="protein sequence ID" value="TFD67742.1"/>
    <property type="molecule type" value="Genomic_DNA"/>
</dbReference>
<dbReference type="PANTHER" id="PTHR42879:SF2">
    <property type="entry name" value="3-OXOACYL-[ACYL-CARRIER-PROTEIN] REDUCTASE FABG"/>
    <property type="match status" value="1"/>
</dbReference>
<dbReference type="Proteomes" id="UP000298154">
    <property type="component" value="Unassembled WGS sequence"/>
</dbReference>
<dbReference type="GO" id="GO:0032787">
    <property type="term" value="P:monocarboxylic acid metabolic process"/>
    <property type="evidence" value="ECO:0007669"/>
    <property type="project" value="UniProtKB-ARBA"/>
</dbReference>
<evidence type="ECO:0000313" key="6">
    <source>
        <dbReference type="Proteomes" id="UP000298154"/>
    </source>
</evidence>
<dbReference type="InterPro" id="IPR036291">
    <property type="entry name" value="NAD(P)-bd_dom_sf"/>
</dbReference>
<dbReference type="InterPro" id="IPR050259">
    <property type="entry name" value="SDR"/>
</dbReference>
<keyword evidence="2" id="KW-0560">Oxidoreductase</keyword>
<accession>A0A4R9AR70</accession>
<dbReference type="PRINTS" id="PR00081">
    <property type="entry name" value="GDHRDH"/>
</dbReference>
<comment type="caution">
    <text evidence="5">The sequence shown here is derived from an EMBL/GenBank/DDBJ whole genome shotgun (WGS) entry which is preliminary data.</text>
</comment>
<evidence type="ECO:0000256" key="2">
    <source>
        <dbReference type="ARBA" id="ARBA00023002"/>
    </source>
</evidence>
<dbReference type="InterPro" id="IPR020904">
    <property type="entry name" value="Sc_DH/Rdtase_CS"/>
</dbReference>
<protein>
    <submittedName>
        <fullName evidence="5">3-oxoacyl-ACP reductase FabG</fullName>
    </submittedName>
</protein>
<keyword evidence="6" id="KW-1185">Reference proteome</keyword>
<comment type="similarity">
    <text evidence="1 3">Belongs to the short-chain dehydrogenases/reductases (SDR) family.</text>
</comment>
<dbReference type="GO" id="GO:0016491">
    <property type="term" value="F:oxidoreductase activity"/>
    <property type="evidence" value="ECO:0007669"/>
    <property type="project" value="UniProtKB-KW"/>
</dbReference>
<evidence type="ECO:0000259" key="4">
    <source>
        <dbReference type="SMART" id="SM00822"/>
    </source>
</evidence>
<feature type="domain" description="Ketoreductase" evidence="4">
    <location>
        <begin position="14"/>
        <end position="199"/>
    </location>
</feature>
<dbReference type="SMART" id="SM00822">
    <property type="entry name" value="PKS_KR"/>
    <property type="match status" value="1"/>
</dbReference>
<proteinExistence type="inferred from homology"/>
<dbReference type="AlphaFoldDB" id="A0A4R9AR70"/>
<name>A0A4R9AR70_9MICO</name>
<dbReference type="OrthoDB" id="286404at2"/>
<reference evidence="5 6" key="1">
    <citation type="submission" date="2019-03" db="EMBL/GenBank/DDBJ databases">
        <title>Genomics of glacier-inhabiting Cryobacterium strains.</title>
        <authorList>
            <person name="Liu Q."/>
            <person name="Xin Y.-H."/>
        </authorList>
    </citation>
    <scope>NUCLEOTIDE SEQUENCE [LARGE SCALE GENOMIC DNA]</scope>
    <source>
        <strain evidence="5 6">Sr36</strain>
    </source>
</reference>
<gene>
    <name evidence="5" type="ORF">E3T47_03740</name>
</gene>
<dbReference type="SUPFAM" id="SSF51735">
    <property type="entry name" value="NAD(P)-binding Rossmann-fold domains"/>
    <property type="match status" value="1"/>
</dbReference>
<dbReference type="InterPro" id="IPR057326">
    <property type="entry name" value="KR_dom"/>
</dbReference>
<dbReference type="FunFam" id="3.40.50.720:FF:000084">
    <property type="entry name" value="Short-chain dehydrogenase reductase"/>
    <property type="match status" value="1"/>
</dbReference>
<dbReference type="InterPro" id="IPR002347">
    <property type="entry name" value="SDR_fam"/>
</dbReference>
<dbReference type="PANTHER" id="PTHR42879">
    <property type="entry name" value="3-OXOACYL-(ACYL-CARRIER-PROTEIN) REDUCTASE"/>
    <property type="match status" value="1"/>
</dbReference>